<evidence type="ECO:0000256" key="1">
    <source>
        <dbReference type="ARBA" id="ARBA00010515"/>
    </source>
</evidence>
<dbReference type="PROSITE" id="PS01173">
    <property type="entry name" value="LIPASE_GDXG_HIS"/>
    <property type="match status" value="1"/>
</dbReference>
<keyword evidence="3" id="KW-0812">Transmembrane</keyword>
<dbReference type="Proteomes" id="UP000435877">
    <property type="component" value="Unassembled WGS sequence"/>
</dbReference>
<comment type="similarity">
    <text evidence="1">Belongs to the 'GDXG' lipolytic enzyme family.</text>
</comment>
<proteinExistence type="inferred from homology"/>
<dbReference type="EMBL" id="CACSIM010000004">
    <property type="protein sequence ID" value="CAA0111292.1"/>
    <property type="molecule type" value="Genomic_DNA"/>
</dbReference>
<evidence type="ECO:0000313" key="6">
    <source>
        <dbReference type="EMBL" id="CAA0111292.1"/>
    </source>
</evidence>
<dbReference type="InterPro" id="IPR050300">
    <property type="entry name" value="GDXG_lipolytic_enzyme"/>
</dbReference>
<name>A0A5S9Q184_9GAMM</name>
<dbReference type="OrthoDB" id="9806180at2"/>
<evidence type="ECO:0000313" key="8">
    <source>
        <dbReference type="Proteomes" id="UP000439591"/>
    </source>
</evidence>
<dbReference type="InterPro" id="IPR002168">
    <property type="entry name" value="Lipase_GDXG_HIS_AS"/>
</dbReference>
<accession>A0A5S9Q184</accession>
<dbReference type="PANTHER" id="PTHR48081">
    <property type="entry name" value="AB HYDROLASE SUPERFAMILY PROTEIN C4A8.06C"/>
    <property type="match status" value="1"/>
</dbReference>
<dbReference type="Proteomes" id="UP000439591">
    <property type="component" value="Unassembled WGS sequence"/>
</dbReference>
<feature type="transmembrane region" description="Helical" evidence="3">
    <location>
        <begin position="6"/>
        <end position="25"/>
    </location>
</feature>
<evidence type="ECO:0000313" key="7">
    <source>
        <dbReference type="Proteomes" id="UP000435877"/>
    </source>
</evidence>
<feature type="domain" description="Alpha/beta hydrolase fold-3" evidence="4">
    <location>
        <begin position="120"/>
        <end position="334"/>
    </location>
</feature>
<dbReference type="SUPFAM" id="SSF53474">
    <property type="entry name" value="alpha/beta-Hydrolases"/>
    <property type="match status" value="1"/>
</dbReference>
<dbReference type="RefSeq" id="WP_159269004.1">
    <property type="nucleotide sequence ID" value="NZ_CACSIK010000001.1"/>
</dbReference>
<keyword evidence="2 6" id="KW-0378">Hydrolase</keyword>
<evidence type="ECO:0000256" key="3">
    <source>
        <dbReference type="SAM" id="Phobius"/>
    </source>
</evidence>
<dbReference type="EMBL" id="CACSIK010000001">
    <property type="protein sequence ID" value="CAA0093401.1"/>
    <property type="molecule type" value="Genomic_DNA"/>
</dbReference>
<keyword evidence="3" id="KW-1133">Transmembrane helix</keyword>
<dbReference type="PANTHER" id="PTHR48081:SF30">
    <property type="entry name" value="ACETYL-HYDROLASE LIPR-RELATED"/>
    <property type="match status" value="1"/>
</dbReference>
<dbReference type="GO" id="GO:0004806">
    <property type="term" value="F:triacylglycerol lipase activity"/>
    <property type="evidence" value="ECO:0007669"/>
    <property type="project" value="TreeGrafter"/>
</dbReference>
<dbReference type="Gene3D" id="3.40.50.1820">
    <property type="entry name" value="alpha/beta hydrolase"/>
    <property type="match status" value="1"/>
</dbReference>
<sequence length="358" mass="39487">MSAEIILISALILLVLLWVFTHFYLGGENLSRYDGAPETVMRPANLAPSQGHVDALNMLNERRKSQPKGSFREVVPTMRETIDALGSEVPLDGVRIQPVDVDGVAAEWVLADNADPNRRLLYLHGGGFMAGSALSHRAITTRLAKSQGTSVLAINYRLLPEHRRMDCMADCQTSYRWILENGPEGTSSVKTFFAAGDSAGALLLLALVAWARDEGLRPVNAAVALSPPVDGTCSSKSMRENIPTDPMLGPDFGKLMKIPRSLLLWFSLFSNRARPHEPWLSPIHGDLSNLPPILVHVSSAEMFFDDACRYVNKAKQSGTTALLQVWPHMLHVWHIFHDQVPEGDEAMLEIEKFMAANS</sequence>
<gene>
    <name evidence="6" type="primary">mlhB_2</name>
    <name evidence="5" type="ORF">IHBHHGIJ_02469</name>
    <name evidence="6" type="ORF">KFEGEMFD_02656</name>
</gene>
<organism evidence="6 8">
    <name type="scientific">Zhongshania aliphaticivorans</name>
    <dbReference type="NCBI Taxonomy" id="1470434"/>
    <lineage>
        <taxon>Bacteria</taxon>
        <taxon>Pseudomonadati</taxon>
        <taxon>Pseudomonadota</taxon>
        <taxon>Gammaproteobacteria</taxon>
        <taxon>Cellvibrionales</taxon>
        <taxon>Spongiibacteraceae</taxon>
        <taxon>Zhongshania</taxon>
    </lineage>
</organism>
<evidence type="ECO:0000259" key="4">
    <source>
        <dbReference type="Pfam" id="PF07859"/>
    </source>
</evidence>
<dbReference type="EC" id="3.1.1.83" evidence="6"/>
<dbReference type="AlphaFoldDB" id="A0A5S9Q184"/>
<evidence type="ECO:0000313" key="5">
    <source>
        <dbReference type="EMBL" id="CAA0093401.1"/>
    </source>
</evidence>
<dbReference type="InterPro" id="IPR029058">
    <property type="entry name" value="AB_hydrolase_fold"/>
</dbReference>
<keyword evidence="7" id="KW-1185">Reference proteome</keyword>
<protein>
    <submittedName>
        <fullName evidence="6">Monoterpene epsilon-lactone hydrolase</fullName>
        <ecNumber evidence="6">3.1.1.83</ecNumber>
    </submittedName>
</protein>
<reference evidence="7 8" key="1">
    <citation type="submission" date="2019-11" db="EMBL/GenBank/DDBJ databases">
        <authorList>
            <person name="Holert J."/>
        </authorList>
    </citation>
    <scope>NUCLEOTIDE SEQUENCE [LARGE SCALE GENOMIC DNA]</scope>
    <source>
        <strain evidence="6">BC3_2A</strain>
        <strain evidence="5">SB11_1A</strain>
    </source>
</reference>
<keyword evidence="3" id="KW-0472">Membrane</keyword>
<evidence type="ECO:0000256" key="2">
    <source>
        <dbReference type="ARBA" id="ARBA00022801"/>
    </source>
</evidence>
<dbReference type="Pfam" id="PF07859">
    <property type="entry name" value="Abhydrolase_3"/>
    <property type="match status" value="1"/>
</dbReference>
<dbReference type="InterPro" id="IPR013094">
    <property type="entry name" value="AB_hydrolase_3"/>
</dbReference>